<dbReference type="AlphaFoldDB" id="A0AAW0BXJ3"/>
<reference evidence="1 2" key="1">
    <citation type="journal article" date="2024" name="J Genomics">
        <title>Draft genome sequencing and assembly of Favolaschia claudopus CIRM-BRFM 2984 isolated from oak limbs.</title>
        <authorList>
            <person name="Navarro D."/>
            <person name="Drula E."/>
            <person name="Chaduli D."/>
            <person name="Cazenave R."/>
            <person name="Ahrendt S."/>
            <person name="Wang J."/>
            <person name="Lipzen A."/>
            <person name="Daum C."/>
            <person name="Barry K."/>
            <person name="Grigoriev I.V."/>
            <person name="Favel A."/>
            <person name="Rosso M.N."/>
            <person name="Martin F."/>
        </authorList>
    </citation>
    <scope>NUCLEOTIDE SEQUENCE [LARGE SCALE GENOMIC DNA]</scope>
    <source>
        <strain evidence="1 2">CIRM-BRFM 2984</strain>
    </source>
</reference>
<dbReference type="EMBL" id="JAWWNJ010000024">
    <property type="protein sequence ID" value="KAK7031587.1"/>
    <property type="molecule type" value="Genomic_DNA"/>
</dbReference>
<evidence type="ECO:0000313" key="2">
    <source>
        <dbReference type="Proteomes" id="UP001362999"/>
    </source>
</evidence>
<dbReference type="Proteomes" id="UP001362999">
    <property type="component" value="Unassembled WGS sequence"/>
</dbReference>
<organism evidence="1 2">
    <name type="scientific">Favolaschia claudopus</name>
    <dbReference type="NCBI Taxonomy" id="2862362"/>
    <lineage>
        <taxon>Eukaryota</taxon>
        <taxon>Fungi</taxon>
        <taxon>Dikarya</taxon>
        <taxon>Basidiomycota</taxon>
        <taxon>Agaricomycotina</taxon>
        <taxon>Agaricomycetes</taxon>
        <taxon>Agaricomycetidae</taxon>
        <taxon>Agaricales</taxon>
        <taxon>Marasmiineae</taxon>
        <taxon>Mycenaceae</taxon>
        <taxon>Favolaschia</taxon>
    </lineage>
</organism>
<keyword evidence="2" id="KW-1185">Reference proteome</keyword>
<name>A0AAW0BXJ3_9AGAR</name>
<gene>
    <name evidence="1" type="ORF">R3P38DRAFT_2924578</name>
</gene>
<sequence>MKFEEERASLIDHRQRNQAILSPLRRMPPELLGDIFSWTFRPLAESWGRHESMADTPWVLSHVCRCWRDICLSTPSLWARILINYTPFSPRVPTLPLVKTRLQRAQKLKIHFYASEKSDHLPQIQMLRLLLKHSSRWEELSLRLSPSIVPLLITNSISFTSLKRLWLEWDSPVIWGPTPSLDCFLAAPCLVECSIINDGFVPMMLPLHQFTRCELTRPWDERADFLQMGVNLVELHICLEDELWPAHGEIIHLPLLRRLSVGRLETLAHFKTPSLDGLAISVCTLVTSDLDYFKPFLDRSECRLHSFAVNGWLSTDIGVKLLQMLPSISELAIIAVGYNEPDPEQTTHPLITVLTVSPRSLVPQLRSISFGWTRGGGMNYRTYYQMLASRWRGGTAALKTATLVTGEHDPDPATLADLDELCREGLDLGVSVCGRDAQYACMHRWRYGSTWNL</sequence>
<accession>A0AAW0BXJ3</accession>
<evidence type="ECO:0000313" key="1">
    <source>
        <dbReference type="EMBL" id="KAK7031587.1"/>
    </source>
</evidence>
<comment type="caution">
    <text evidence="1">The sequence shown here is derived from an EMBL/GenBank/DDBJ whole genome shotgun (WGS) entry which is preliminary data.</text>
</comment>
<proteinExistence type="predicted"/>
<dbReference type="Gene3D" id="1.20.1280.50">
    <property type="match status" value="1"/>
</dbReference>
<protein>
    <submittedName>
        <fullName evidence="1">ABC protein</fullName>
    </submittedName>
</protein>